<comment type="similarity">
    <text evidence="1">Belongs to the peptidase C14B family.</text>
</comment>
<organism evidence="3 4">
    <name type="scientific">Hypsizygus marmoreus</name>
    <name type="common">White beech mushroom</name>
    <name type="synonym">Agaricus marmoreus</name>
    <dbReference type="NCBI Taxonomy" id="39966"/>
    <lineage>
        <taxon>Eukaryota</taxon>
        <taxon>Fungi</taxon>
        <taxon>Dikarya</taxon>
        <taxon>Basidiomycota</taxon>
        <taxon>Agaricomycotina</taxon>
        <taxon>Agaricomycetes</taxon>
        <taxon>Agaricomycetidae</taxon>
        <taxon>Agaricales</taxon>
        <taxon>Tricholomatineae</taxon>
        <taxon>Lyophyllaceae</taxon>
        <taxon>Hypsizygus</taxon>
    </lineage>
</organism>
<feature type="domain" description="Peptidase C14 caspase" evidence="2">
    <location>
        <begin position="6"/>
        <end position="273"/>
    </location>
</feature>
<dbReference type="InterPro" id="IPR011600">
    <property type="entry name" value="Pept_C14_caspase"/>
</dbReference>
<evidence type="ECO:0000256" key="1">
    <source>
        <dbReference type="ARBA" id="ARBA00009005"/>
    </source>
</evidence>
<dbReference type="Pfam" id="PF00656">
    <property type="entry name" value="Peptidase_C14"/>
    <property type="match status" value="1"/>
</dbReference>
<dbReference type="AlphaFoldDB" id="A0A369JSF0"/>
<proteinExistence type="inferred from homology"/>
<protein>
    <submittedName>
        <fullName evidence="3">Metacaspase-3</fullName>
    </submittedName>
</protein>
<dbReference type="PANTHER" id="PTHR48104">
    <property type="entry name" value="METACASPASE-4"/>
    <property type="match status" value="1"/>
</dbReference>
<comment type="caution">
    <text evidence="3">The sequence shown here is derived from an EMBL/GenBank/DDBJ whole genome shotgun (WGS) entry which is preliminary data.</text>
</comment>
<dbReference type="PANTHER" id="PTHR48104:SF30">
    <property type="entry name" value="METACASPASE-1"/>
    <property type="match status" value="1"/>
</dbReference>
<accession>A0A369JSF0</accession>
<dbReference type="GO" id="GO:0004197">
    <property type="term" value="F:cysteine-type endopeptidase activity"/>
    <property type="evidence" value="ECO:0007669"/>
    <property type="project" value="InterPro"/>
</dbReference>
<dbReference type="InParanoid" id="A0A369JSF0"/>
<evidence type="ECO:0000313" key="4">
    <source>
        <dbReference type="Proteomes" id="UP000076154"/>
    </source>
</evidence>
<evidence type="ECO:0000259" key="2">
    <source>
        <dbReference type="Pfam" id="PF00656"/>
    </source>
</evidence>
<name>A0A369JSF0_HYPMA</name>
<dbReference type="Gene3D" id="3.40.50.1460">
    <property type="match status" value="1"/>
</dbReference>
<evidence type="ECO:0000313" key="3">
    <source>
        <dbReference type="EMBL" id="RDB24728.1"/>
    </source>
</evidence>
<dbReference type="GO" id="GO:0006508">
    <property type="term" value="P:proteolysis"/>
    <property type="evidence" value="ECO:0007669"/>
    <property type="project" value="InterPro"/>
</dbReference>
<dbReference type="GO" id="GO:0005737">
    <property type="term" value="C:cytoplasm"/>
    <property type="evidence" value="ECO:0007669"/>
    <property type="project" value="TreeGrafter"/>
</dbReference>
<dbReference type="InterPro" id="IPR050452">
    <property type="entry name" value="Metacaspase"/>
</dbReference>
<dbReference type="Proteomes" id="UP000076154">
    <property type="component" value="Unassembled WGS sequence"/>
</dbReference>
<sequence length="649" mass="72386">MAGRLFALIIGIDKYQSGSIWDLQSCVEDAKRIKRFLINDLTVPREHICVLLDRHATKKGIEDSFMSHLVNNSDISKGDAILIYFAGHGSFLPAPKDWFNGGVLSATENVRVLCSYDHDTKHTVGRVAGISDRSMRALIRDLAQAKGDNITFIADCCFSPRPSQGDELHRSSTRWTATQKAKPDDLYRGLWPTARGQPHARGNGFYDIHSETHTFLGACGPNDTAVEGKDGGKFTSAFLNTVSEVSLHRTSYEILSDRLRKKMASQGQIPVCVGKHKARVIFDSIPFVIDARYIPVALGDDTRPRIEFGAVQGVVEGSEFSLHMHNYRASRNPPIAIVVVSEVYPTWSIGRIKTGIQSIPNSCWAQVTRWNNRRPFRVHLKVTLASLFKGWKLRRSIASRGGGSPLKAGVNILHVKNAGQADISLAIGFRTHIVERRDEALPPERLGHCRVKIRKRELFDFVDDAARFHLHLSRTNPEHPLRNLVTMELYRLDPVTWCRLGHNVLVDGKAKISYEKDAIFTLIIRNDSALALWPYLFYMDPNSYDIVNLYHASPSSKEAPLQPHAYLEVGSGKPGSEALSFSVSEDDALHSGILKLFLSSRPVTFGMIEQSSASNFHCKLSAFSHQARLPSTTLTRTWDTISAGVELLL</sequence>
<dbReference type="OrthoDB" id="3223806at2759"/>
<dbReference type="EMBL" id="LUEZ02000041">
    <property type="protein sequence ID" value="RDB24728.1"/>
    <property type="molecule type" value="Genomic_DNA"/>
</dbReference>
<keyword evidence="4" id="KW-1185">Reference proteome</keyword>
<gene>
    <name evidence="3" type="primary">AMC3</name>
    <name evidence="3" type="ORF">Hypma_007655</name>
</gene>
<reference evidence="3" key="1">
    <citation type="submission" date="2018-04" db="EMBL/GenBank/DDBJ databases">
        <title>Whole genome sequencing of Hypsizygus marmoreus.</title>
        <authorList>
            <person name="Choi I.-G."/>
            <person name="Min B."/>
            <person name="Kim J.-G."/>
            <person name="Kim S."/>
            <person name="Oh Y.-L."/>
            <person name="Kong W.-S."/>
            <person name="Park H."/>
            <person name="Jeong J."/>
            <person name="Song E.-S."/>
        </authorList>
    </citation>
    <scope>NUCLEOTIDE SEQUENCE [LARGE SCALE GENOMIC DNA]</scope>
    <source>
        <strain evidence="3">51987-8</strain>
    </source>
</reference>